<accession>A0A843W6U2</accession>
<keyword evidence="2" id="KW-1185">Reference proteome</keyword>
<evidence type="ECO:0000313" key="2">
    <source>
        <dbReference type="Proteomes" id="UP000652761"/>
    </source>
</evidence>
<protein>
    <submittedName>
        <fullName evidence="1">Uncharacterized protein</fullName>
    </submittedName>
</protein>
<dbReference type="EMBL" id="NMUH01003348">
    <property type="protein sequence ID" value="MQM05109.1"/>
    <property type="molecule type" value="Genomic_DNA"/>
</dbReference>
<dbReference type="Proteomes" id="UP000652761">
    <property type="component" value="Unassembled WGS sequence"/>
</dbReference>
<proteinExistence type="predicted"/>
<sequence length="69" mass="7205">MALLLSPCSPTYVVLVVAIVGDHGMWIPSVGLPAKVMTAEHATTSEKASPWSDATLSRVIVAVALTIVM</sequence>
<organism evidence="1 2">
    <name type="scientific">Colocasia esculenta</name>
    <name type="common">Wild taro</name>
    <name type="synonym">Arum esculentum</name>
    <dbReference type="NCBI Taxonomy" id="4460"/>
    <lineage>
        <taxon>Eukaryota</taxon>
        <taxon>Viridiplantae</taxon>
        <taxon>Streptophyta</taxon>
        <taxon>Embryophyta</taxon>
        <taxon>Tracheophyta</taxon>
        <taxon>Spermatophyta</taxon>
        <taxon>Magnoliopsida</taxon>
        <taxon>Liliopsida</taxon>
        <taxon>Araceae</taxon>
        <taxon>Aroideae</taxon>
        <taxon>Colocasieae</taxon>
        <taxon>Colocasia</taxon>
    </lineage>
</organism>
<comment type="caution">
    <text evidence="1">The sequence shown here is derived from an EMBL/GenBank/DDBJ whole genome shotgun (WGS) entry which is preliminary data.</text>
</comment>
<dbReference type="AlphaFoldDB" id="A0A843W6U2"/>
<evidence type="ECO:0000313" key="1">
    <source>
        <dbReference type="EMBL" id="MQM05109.1"/>
    </source>
</evidence>
<name>A0A843W6U2_COLES</name>
<gene>
    <name evidence="1" type="ORF">Taro_037916</name>
</gene>
<reference evidence="1" key="1">
    <citation type="submission" date="2017-07" db="EMBL/GenBank/DDBJ databases">
        <title>Taro Niue Genome Assembly and Annotation.</title>
        <authorList>
            <person name="Atibalentja N."/>
            <person name="Keating K."/>
            <person name="Fields C.J."/>
        </authorList>
    </citation>
    <scope>NUCLEOTIDE SEQUENCE</scope>
    <source>
        <strain evidence="1">Niue_2</strain>
        <tissue evidence="1">Leaf</tissue>
    </source>
</reference>